<keyword evidence="3" id="KW-1185">Reference proteome</keyword>
<evidence type="ECO:0000313" key="2">
    <source>
        <dbReference type="EMBL" id="CAG8531349.1"/>
    </source>
</evidence>
<accession>A0A9N9AK53</accession>
<dbReference type="EMBL" id="CAJVPK010000608">
    <property type="protein sequence ID" value="CAG8531349.1"/>
    <property type="molecule type" value="Genomic_DNA"/>
</dbReference>
<evidence type="ECO:0000313" key="3">
    <source>
        <dbReference type="Proteomes" id="UP000789706"/>
    </source>
</evidence>
<name>A0A9N9AK53_9GLOM</name>
<proteinExistence type="predicted"/>
<protein>
    <submittedName>
        <fullName evidence="2">5315_t:CDS:1</fullName>
    </submittedName>
</protein>
<feature type="compositionally biased region" description="Polar residues" evidence="1">
    <location>
        <begin position="87"/>
        <end position="96"/>
    </location>
</feature>
<reference evidence="2" key="1">
    <citation type="submission" date="2021-06" db="EMBL/GenBank/DDBJ databases">
        <authorList>
            <person name="Kallberg Y."/>
            <person name="Tangrot J."/>
            <person name="Rosling A."/>
        </authorList>
    </citation>
    <scope>NUCLEOTIDE SEQUENCE</scope>
    <source>
        <strain evidence="2">AZ414A</strain>
    </source>
</reference>
<dbReference type="Proteomes" id="UP000789706">
    <property type="component" value="Unassembled WGS sequence"/>
</dbReference>
<gene>
    <name evidence="2" type="ORF">DEBURN_LOCUS6155</name>
</gene>
<feature type="region of interest" description="Disordered" evidence="1">
    <location>
        <begin position="69"/>
        <end position="100"/>
    </location>
</feature>
<evidence type="ECO:0000256" key="1">
    <source>
        <dbReference type="SAM" id="MobiDB-lite"/>
    </source>
</evidence>
<sequence length="126" mass="14554">MSITYSVLTKPGADEVEDVPEKFREEIISEVHAEICVVVKFVVKVLKETLRRDSTSSQSSGTILVTEFNHQDMELDGSEETERRVIESTTKTSIPQKHSYEHSLRPGYENKLHMLEHVTNYCDYEY</sequence>
<organism evidence="2 3">
    <name type="scientific">Diversispora eburnea</name>
    <dbReference type="NCBI Taxonomy" id="1213867"/>
    <lineage>
        <taxon>Eukaryota</taxon>
        <taxon>Fungi</taxon>
        <taxon>Fungi incertae sedis</taxon>
        <taxon>Mucoromycota</taxon>
        <taxon>Glomeromycotina</taxon>
        <taxon>Glomeromycetes</taxon>
        <taxon>Diversisporales</taxon>
        <taxon>Diversisporaceae</taxon>
        <taxon>Diversispora</taxon>
    </lineage>
</organism>
<comment type="caution">
    <text evidence="2">The sequence shown here is derived from an EMBL/GenBank/DDBJ whole genome shotgun (WGS) entry which is preliminary data.</text>
</comment>
<dbReference type="AlphaFoldDB" id="A0A9N9AK53"/>